<reference evidence="2 3" key="1">
    <citation type="submission" date="2016-10" db="EMBL/GenBank/DDBJ databases">
        <authorList>
            <person name="de Groot N.N."/>
        </authorList>
    </citation>
    <scope>NUCLEOTIDE SEQUENCE [LARGE SCALE GENOMIC DNA]</scope>
    <source>
        <strain evidence="2 3">DSM 44468</strain>
    </source>
</reference>
<keyword evidence="1" id="KW-0732">Signal</keyword>
<dbReference type="Proteomes" id="UP000199025">
    <property type="component" value="Unassembled WGS sequence"/>
</dbReference>
<organism evidence="2 3">
    <name type="scientific">Amycolatopsis sacchari</name>
    <dbReference type="NCBI Taxonomy" id="115433"/>
    <lineage>
        <taxon>Bacteria</taxon>
        <taxon>Bacillati</taxon>
        <taxon>Actinomycetota</taxon>
        <taxon>Actinomycetes</taxon>
        <taxon>Pseudonocardiales</taxon>
        <taxon>Pseudonocardiaceae</taxon>
        <taxon>Amycolatopsis</taxon>
    </lineage>
</organism>
<name>A0A1I3U4L5_9PSEU</name>
<keyword evidence="3" id="KW-1185">Reference proteome</keyword>
<proteinExistence type="predicted"/>
<dbReference type="EMBL" id="FORP01000008">
    <property type="protein sequence ID" value="SFJ77960.1"/>
    <property type="molecule type" value="Genomic_DNA"/>
</dbReference>
<gene>
    <name evidence="2" type="ORF">SAMN05421835_108254</name>
</gene>
<evidence type="ECO:0000256" key="1">
    <source>
        <dbReference type="SAM" id="SignalP"/>
    </source>
</evidence>
<protein>
    <recommendedName>
        <fullName evidence="4">Secreted protein</fullName>
    </recommendedName>
</protein>
<dbReference type="AlphaFoldDB" id="A0A1I3U4L5"/>
<accession>A0A1I3U4L5</accession>
<feature type="chain" id="PRO_5011487386" description="Secreted protein" evidence="1">
    <location>
        <begin position="29"/>
        <end position="177"/>
    </location>
</feature>
<dbReference type="OrthoDB" id="3629183at2"/>
<evidence type="ECO:0008006" key="4">
    <source>
        <dbReference type="Google" id="ProtNLM"/>
    </source>
</evidence>
<feature type="signal peptide" evidence="1">
    <location>
        <begin position="1"/>
        <end position="28"/>
    </location>
</feature>
<evidence type="ECO:0000313" key="3">
    <source>
        <dbReference type="Proteomes" id="UP000199025"/>
    </source>
</evidence>
<evidence type="ECO:0000313" key="2">
    <source>
        <dbReference type="EMBL" id="SFJ77960.1"/>
    </source>
</evidence>
<dbReference type="RefSeq" id="WP_091508334.1">
    <property type="nucleotide sequence ID" value="NZ_CBDQZW010000004.1"/>
</dbReference>
<sequence length="177" mass="17787">MKGKFARIIAVAVAGSVLAVSGAGVASADGKGTSSTEAAGHQVVQLRDELTKAAYAGDVTGTQRSLDQLTPLLGDLATSEKYSIQSDARQTAATANDQATETSRILADPAQADTARQLPAVPTLPDLPAPLDMVNNLVKTLLLTVTSLAMSLLPGGVPALPVPSAPALPGAPTLPGV</sequence>